<gene>
    <name evidence="3" type="ORF">MACH08_34310</name>
</gene>
<dbReference type="InterPro" id="IPR014225">
    <property type="entry name" value="Spore_II_D_firmicutes"/>
</dbReference>
<keyword evidence="4" id="KW-1185">Reference proteome</keyword>
<dbReference type="RefSeq" id="WP_017798181.1">
    <property type="nucleotide sequence ID" value="NZ_BSKO01000001.1"/>
</dbReference>
<evidence type="ECO:0000313" key="4">
    <source>
        <dbReference type="Proteomes" id="UP001275436"/>
    </source>
</evidence>
<dbReference type="InterPro" id="IPR013693">
    <property type="entry name" value="SpoIID/LytB_N"/>
</dbReference>
<feature type="domain" description="Sporulation stage II protein D amidase enhancer LytB N-terminal" evidence="2">
    <location>
        <begin position="122"/>
        <end position="223"/>
    </location>
</feature>
<feature type="transmembrane region" description="Helical" evidence="1">
    <location>
        <begin position="55"/>
        <end position="79"/>
    </location>
</feature>
<dbReference type="PANTHER" id="PTHR30032:SF4">
    <property type="entry name" value="AMIDASE ENHANCER"/>
    <property type="match status" value="1"/>
</dbReference>
<organism evidence="3 4">
    <name type="scientific">Oceanobacillus kimchii</name>
    <dbReference type="NCBI Taxonomy" id="746691"/>
    <lineage>
        <taxon>Bacteria</taxon>
        <taxon>Bacillati</taxon>
        <taxon>Bacillota</taxon>
        <taxon>Bacilli</taxon>
        <taxon>Bacillales</taxon>
        <taxon>Bacillaceae</taxon>
        <taxon>Oceanobacillus</taxon>
    </lineage>
</organism>
<dbReference type="NCBIfam" id="TIGR02870">
    <property type="entry name" value="spore_II_D"/>
    <property type="match status" value="1"/>
</dbReference>
<evidence type="ECO:0000256" key="1">
    <source>
        <dbReference type="SAM" id="Phobius"/>
    </source>
</evidence>
<dbReference type="InterPro" id="IPR013486">
    <property type="entry name" value="SpoIID/LytB"/>
</dbReference>
<evidence type="ECO:0000313" key="3">
    <source>
        <dbReference type="EMBL" id="GLO67647.1"/>
    </source>
</evidence>
<dbReference type="EMBL" id="BSKO01000001">
    <property type="protein sequence ID" value="GLO67647.1"/>
    <property type="molecule type" value="Genomic_DNA"/>
</dbReference>
<keyword evidence="1" id="KW-0812">Transmembrane</keyword>
<proteinExistence type="predicted"/>
<comment type="caution">
    <text evidence="3">The sequence shown here is derived from an EMBL/GenBank/DDBJ whole genome shotgun (WGS) entry which is preliminary data.</text>
</comment>
<accession>A0ABQ5TS15</accession>
<reference evidence="3 4" key="1">
    <citation type="submission" date="2023-02" db="EMBL/GenBank/DDBJ databases">
        <title>Oceanobacillus kimchii IFOP_LL358 isolated form Alexandrium catenella lab strain.</title>
        <authorList>
            <person name="Gajardo G."/>
            <person name="Ueki S."/>
            <person name="Maruyama F."/>
        </authorList>
    </citation>
    <scope>NUCLEOTIDE SEQUENCE [LARGE SCALE GENOMIC DNA]</scope>
    <source>
        <strain evidence="3 4">IFOP_LL358</strain>
    </source>
</reference>
<dbReference type="Pfam" id="PF08486">
    <property type="entry name" value="SpoIID"/>
    <property type="match status" value="1"/>
</dbReference>
<keyword evidence="1" id="KW-1133">Transmembrane helix</keyword>
<name>A0ABQ5TS15_9BACI</name>
<dbReference type="InterPro" id="IPR051922">
    <property type="entry name" value="Bact_Sporulation_Assoc"/>
</dbReference>
<evidence type="ECO:0000259" key="2">
    <source>
        <dbReference type="Pfam" id="PF08486"/>
    </source>
</evidence>
<protein>
    <submittedName>
        <fullName evidence="3">Stage II sporulation protein D</fullName>
    </submittedName>
</protein>
<dbReference type="Proteomes" id="UP001275436">
    <property type="component" value="Unassembled WGS sequence"/>
</dbReference>
<keyword evidence="1" id="KW-0472">Membrane</keyword>
<dbReference type="PANTHER" id="PTHR30032">
    <property type="entry name" value="N-ACETYLMURAMOYL-L-ALANINE AMIDASE-RELATED"/>
    <property type="match status" value="1"/>
</dbReference>
<sequence length="395" mass="44760">MQKKYIKRRKPSIQKKIMMLKQKKQPYASHQEPGLKKIVPFRNRKSRYFQNKSPVPWRLTMISFFGILMMFILVVPAIVVNLSKDNSGTYSQAKENQAASQDTEQEVVDVGGSPFSVAVMRDKKETVEDVPLEEYVAGVVASEMSAEFELEALKAQAVAARTFTVNLLLHGEDNNPYDLTDTVNHQVYKSQDELKDLWKENYEENMNKINNAVKETKGQIITHNDAPITAAFFSTSNGYTENSEDYWETEVSYLRSVESPWDKEESPKYTSQSMFTLEEVSSALEIDLSGNQTVPMEITRTDSGRVKDLVIAGKTISGREVRENLELLSSDFTVEQKNNHLVFTTEGFGHGIGMSQYGANGMAKEGKSYEDIIHYYYKDVEINSVDDTAPTLVSR</sequence>
<dbReference type="NCBIfam" id="TIGR02669">
    <property type="entry name" value="SpoIID_LytB"/>
    <property type="match status" value="1"/>
</dbReference>